<name>A0A284VJN1_9EURY</name>
<dbReference type="Gene3D" id="1.10.10.10">
    <property type="entry name" value="Winged helix-like DNA-binding domain superfamily/Winged helix DNA-binding domain"/>
    <property type="match status" value="1"/>
</dbReference>
<dbReference type="AlphaFoldDB" id="A0A284VJN1"/>
<dbReference type="GO" id="GO:0003700">
    <property type="term" value="F:DNA-binding transcription factor activity"/>
    <property type="evidence" value="ECO:0007669"/>
    <property type="project" value="InterPro"/>
</dbReference>
<keyword evidence="3" id="KW-1185">Reference proteome</keyword>
<dbReference type="InterPro" id="IPR011991">
    <property type="entry name" value="ArsR-like_HTH"/>
</dbReference>
<gene>
    <name evidence="2" type="ORF">MNV_120027</name>
</gene>
<dbReference type="EMBL" id="FZMP01000024">
    <property type="protein sequence ID" value="SNQ59460.1"/>
    <property type="molecule type" value="Genomic_DNA"/>
</dbReference>
<evidence type="ECO:0000313" key="3">
    <source>
        <dbReference type="Proteomes" id="UP000218615"/>
    </source>
</evidence>
<dbReference type="InterPro" id="IPR001845">
    <property type="entry name" value="HTH_ArsR_DNA-bd_dom"/>
</dbReference>
<dbReference type="RefSeq" id="WP_096203832.1">
    <property type="nucleotide sequence ID" value="NZ_FZMP01000024.1"/>
</dbReference>
<dbReference type="Proteomes" id="UP000218615">
    <property type="component" value="Unassembled WGS sequence"/>
</dbReference>
<reference evidence="3" key="1">
    <citation type="submission" date="2017-06" db="EMBL/GenBank/DDBJ databases">
        <authorList>
            <person name="Cremers G."/>
        </authorList>
    </citation>
    <scope>NUCLEOTIDE SEQUENCE [LARGE SCALE GENOMIC DNA]</scope>
</reference>
<dbReference type="InterPro" id="IPR036388">
    <property type="entry name" value="WH-like_DNA-bd_sf"/>
</dbReference>
<dbReference type="STRING" id="1392998.ANME2D_02520"/>
<dbReference type="Pfam" id="PF01022">
    <property type="entry name" value="HTH_5"/>
    <property type="match status" value="1"/>
</dbReference>
<organism evidence="2 3">
    <name type="scientific">Candidatus Methanoperedens nitratireducens</name>
    <dbReference type="NCBI Taxonomy" id="1392998"/>
    <lineage>
        <taxon>Archaea</taxon>
        <taxon>Methanobacteriati</taxon>
        <taxon>Methanobacteriota</taxon>
        <taxon>Stenosarchaea group</taxon>
        <taxon>Methanomicrobia</taxon>
        <taxon>Methanosarcinales</taxon>
        <taxon>ANME-2 cluster</taxon>
        <taxon>Candidatus Methanoperedentaceae</taxon>
        <taxon>Candidatus Methanoperedens</taxon>
    </lineage>
</organism>
<evidence type="ECO:0000313" key="2">
    <source>
        <dbReference type="EMBL" id="SNQ59460.1"/>
    </source>
</evidence>
<sequence length="256" mass="29431">MANKRESPYREILEIKEKLYEIHNDMKRFIEQSSQQHLEHVLSGSRTNFTNAIIGHVIDDIEGGLENNMVKKCDMRETCKSNFTGFLQKNAGLIKQGEVHEDVILKNQSELNDMRSNAPSKQCEKCFSQVQDLFGKEISLMRSLRIYNANEDKKHEISPIPDDIIIEVLEPLSNKQRLQILKAIAIETKTFSALSELTGLRGGNLLFHLQKLLDSRMILQRHERGDYMITDKGFKILKSVGDMYFVLNPETVHGIK</sequence>
<proteinExistence type="predicted"/>
<dbReference type="InterPro" id="IPR016723">
    <property type="entry name" value="Tscrpt_reg_ArsR_prd"/>
</dbReference>
<dbReference type="OrthoDB" id="114909at2157"/>
<dbReference type="CDD" id="cd00090">
    <property type="entry name" value="HTH_ARSR"/>
    <property type="match status" value="1"/>
</dbReference>
<dbReference type="SUPFAM" id="SSF46785">
    <property type="entry name" value="Winged helix' DNA-binding domain"/>
    <property type="match status" value="1"/>
</dbReference>
<accession>A0A284VJN1</accession>
<protein>
    <submittedName>
        <fullName evidence="2">Bacterial regulatory protein, ArsR family</fullName>
    </submittedName>
</protein>
<feature type="domain" description="HTH arsR-type" evidence="1">
    <location>
        <begin position="175"/>
        <end position="218"/>
    </location>
</feature>
<dbReference type="PIRSF" id="PIRSF018357">
    <property type="entry name" value="Trans_reg_ArsR_prd"/>
    <property type="match status" value="1"/>
</dbReference>
<evidence type="ECO:0000259" key="1">
    <source>
        <dbReference type="Pfam" id="PF01022"/>
    </source>
</evidence>
<dbReference type="InterPro" id="IPR036390">
    <property type="entry name" value="WH_DNA-bd_sf"/>
</dbReference>